<evidence type="ECO:0000313" key="1">
    <source>
        <dbReference type="EMBL" id="KFX03064.1"/>
    </source>
</evidence>
<dbReference type="RefSeq" id="WP_039325237.1">
    <property type="nucleotide sequence ID" value="NZ_JQHM01000010.1"/>
</dbReference>
<evidence type="ECO:0000313" key="2">
    <source>
        <dbReference type="Proteomes" id="UP000032874"/>
    </source>
</evidence>
<sequence length="94" mass="10618">MTTKTIKQQIASAQERLFFLEAKKKQQTKKENTRQKIIFGAEVAKALGCDIGYVDKELVFGILLDIPNLHESDVDAYRAQGQVYIESVLNKSKS</sequence>
<accession>A0A093RRG6</accession>
<reference evidence="1 2" key="1">
    <citation type="submission" date="2014-08" db="EMBL/GenBank/DDBJ databases">
        <title>Genome sequences of NCPPB Pectobacterium isolates.</title>
        <authorList>
            <person name="Glover R.H."/>
            <person name="Sapp M."/>
            <person name="Elphinstone J."/>
        </authorList>
    </citation>
    <scope>NUCLEOTIDE SEQUENCE [LARGE SCALE GENOMIC DNA]</scope>
    <source>
        <strain evidence="1 2">NCPPB 2795</strain>
    </source>
</reference>
<dbReference type="Pfam" id="PF06412">
    <property type="entry name" value="TraD"/>
    <property type="match status" value="1"/>
</dbReference>
<proteinExistence type="predicted"/>
<dbReference type="STRING" id="55207.KP22_16785"/>
<dbReference type="InterPro" id="IPR009444">
    <property type="entry name" value="Conjugal_tfr_TraD_a-type"/>
</dbReference>
<name>A0A093RRG6_9GAMM</name>
<dbReference type="EMBL" id="JQHM01000010">
    <property type="protein sequence ID" value="KFX03064.1"/>
    <property type="molecule type" value="Genomic_DNA"/>
</dbReference>
<gene>
    <name evidence="1" type="ORF">KP22_16785</name>
</gene>
<protein>
    <submittedName>
        <fullName evidence="1">Conjugal transfer protein TraD</fullName>
    </submittedName>
</protein>
<comment type="caution">
    <text evidence="1">The sequence shown here is derived from an EMBL/GenBank/DDBJ whole genome shotgun (WGS) entry which is preliminary data.</text>
</comment>
<dbReference type="eggNOG" id="ENOG5032WZ6">
    <property type="taxonomic scope" value="Bacteria"/>
</dbReference>
<organism evidence="1 2">
    <name type="scientific">Pectobacterium betavasculorum</name>
    <dbReference type="NCBI Taxonomy" id="55207"/>
    <lineage>
        <taxon>Bacteria</taxon>
        <taxon>Pseudomonadati</taxon>
        <taxon>Pseudomonadota</taxon>
        <taxon>Gammaproteobacteria</taxon>
        <taxon>Enterobacterales</taxon>
        <taxon>Pectobacteriaceae</taxon>
        <taxon>Pectobacterium</taxon>
    </lineage>
</organism>
<dbReference type="Proteomes" id="UP000032874">
    <property type="component" value="Unassembled WGS sequence"/>
</dbReference>
<dbReference type="AlphaFoldDB" id="A0A093RRG6"/>